<evidence type="ECO:0008006" key="5">
    <source>
        <dbReference type="Google" id="ProtNLM"/>
    </source>
</evidence>
<dbReference type="PANTHER" id="PTHR11937">
    <property type="entry name" value="ACTIN"/>
    <property type="match status" value="1"/>
</dbReference>
<dbReference type="FunFam" id="3.90.640.10:FF:000007">
    <property type="entry name" value="Actin like 7B"/>
    <property type="match status" value="1"/>
</dbReference>
<comment type="catalytic activity">
    <reaction evidence="1">
        <text>ATP + H2O = ADP + phosphate + H(+)</text>
        <dbReference type="Rhea" id="RHEA:13065"/>
        <dbReference type="ChEBI" id="CHEBI:15377"/>
        <dbReference type="ChEBI" id="CHEBI:15378"/>
        <dbReference type="ChEBI" id="CHEBI:30616"/>
        <dbReference type="ChEBI" id="CHEBI:43474"/>
        <dbReference type="ChEBI" id="CHEBI:456216"/>
    </reaction>
</comment>
<keyword evidence="4" id="KW-1185">Reference proteome</keyword>
<dbReference type="EMBL" id="ASPP01007420">
    <property type="protein sequence ID" value="ETO27174.1"/>
    <property type="molecule type" value="Genomic_DNA"/>
</dbReference>
<dbReference type="AlphaFoldDB" id="X6NN78"/>
<name>X6NN78_RETFI</name>
<sequence>MLYVDSELRVVPNECNVLTTDTLSNSKGNKEKTGEIMFETFGTPKLYLAPQSVLSMMASGRFTGIICDSGEGETHVALIHQGGCPSHTSFRLNLGGSDLTAYFQRMLHEQDYHFARGIAPDVVRDMKEKLAFVALDYDSELKNDESSQSYQLPDQREISVGTARFQCAEALFHPDLAAVDQKGIHQLVFQSIMKSDIFIRRELYNNIVMSGGNTMFKGIKERMQKDLKLLAPDGVTVKVIAPAERAHSAWIGGSILGSSLLEETWTTKSEYDEFGSSIVLKKYN</sequence>
<organism evidence="3 4">
    <name type="scientific">Reticulomyxa filosa</name>
    <dbReference type="NCBI Taxonomy" id="46433"/>
    <lineage>
        <taxon>Eukaryota</taxon>
        <taxon>Sar</taxon>
        <taxon>Rhizaria</taxon>
        <taxon>Retaria</taxon>
        <taxon>Foraminifera</taxon>
        <taxon>Monothalamids</taxon>
        <taxon>Reticulomyxidae</taxon>
        <taxon>Reticulomyxa</taxon>
    </lineage>
</organism>
<dbReference type="InterPro" id="IPR043129">
    <property type="entry name" value="ATPase_NBD"/>
</dbReference>
<dbReference type="Gene3D" id="3.30.420.40">
    <property type="match status" value="3"/>
</dbReference>
<reference evidence="3 4" key="1">
    <citation type="journal article" date="2013" name="Curr. Biol.">
        <title>The Genome of the Foraminiferan Reticulomyxa filosa.</title>
        <authorList>
            <person name="Glockner G."/>
            <person name="Hulsmann N."/>
            <person name="Schleicher M."/>
            <person name="Noegel A.A."/>
            <person name="Eichinger L."/>
            <person name="Gallinger C."/>
            <person name="Pawlowski J."/>
            <person name="Sierra R."/>
            <person name="Euteneuer U."/>
            <person name="Pillet L."/>
            <person name="Moustafa A."/>
            <person name="Platzer M."/>
            <person name="Groth M."/>
            <person name="Szafranski K."/>
            <person name="Schliwa M."/>
        </authorList>
    </citation>
    <scope>NUCLEOTIDE SEQUENCE [LARGE SCALE GENOMIC DNA]</scope>
</reference>
<evidence type="ECO:0000256" key="2">
    <source>
        <dbReference type="RuleBase" id="RU000487"/>
    </source>
</evidence>
<evidence type="ECO:0000313" key="3">
    <source>
        <dbReference type="EMBL" id="ETO27174.1"/>
    </source>
</evidence>
<dbReference type="SMART" id="SM00268">
    <property type="entry name" value="ACTIN"/>
    <property type="match status" value="1"/>
</dbReference>
<dbReference type="Gene3D" id="3.90.640.10">
    <property type="entry name" value="Actin, Chain A, domain 4"/>
    <property type="match status" value="1"/>
</dbReference>
<dbReference type="Pfam" id="PF00022">
    <property type="entry name" value="Actin"/>
    <property type="match status" value="1"/>
</dbReference>
<evidence type="ECO:0000256" key="1">
    <source>
        <dbReference type="ARBA" id="ARBA00049360"/>
    </source>
</evidence>
<gene>
    <name evidence="3" type="ORF">RFI_09958</name>
</gene>
<dbReference type="PRINTS" id="PR00190">
    <property type="entry name" value="ACTIN"/>
</dbReference>
<proteinExistence type="inferred from homology"/>
<protein>
    <recommendedName>
        <fullName evidence="5">Actin</fullName>
    </recommendedName>
</protein>
<dbReference type="Proteomes" id="UP000023152">
    <property type="component" value="Unassembled WGS sequence"/>
</dbReference>
<accession>X6NN78</accession>
<dbReference type="SUPFAM" id="SSF53067">
    <property type="entry name" value="Actin-like ATPase domain"/>
    <property type="match status" value="2"/>
</dbReference>
<dbReference type="InterPro" id="IPR004000">
    <property type="entry name" value="Actin"/>
</dbReference>
<evidence type="ECO:0000313" key="4">
    <source>
        <dbReference type="Proteomes" id="UP000023152"/>
    </source>
</evidence>
<comment type="similarity">
    <text evidence="2">Belongs to the actin family.</text>
</comment>
<comment type="caution">
    <text evidence="3">The sequence shown here is derived from an EMBL/GenBank/DDBJ whole genome shotgun (WGS) entry which is preliminary data.</text>
</comment>